<dbReference type="Proteomes" id="UP000504603">
    <property type="component" value="Unplaced"/>
</dbReference>
<dbReference type="PANTHER" id="PTHR31338">
    <property type="entry name" value="POLYKETIDE CYCLASE/DEHYDRASE AND LIPID TRANSPORT SUPERFAMILY PROTEIN"/>
    <property type="match status" value="1"/>
</dbReference>
<dbReference type="OrthoDB" id="1567931at2759"/>
<comment type="similarity">
    <text evidence="1">Belongs to the MLP family.</text>
</comment>
<protein>
    <submittedName>
        <fullName evidence="4">MLP-like protein 31</fullName>
    </submittedName>
</protein>
<evidence type="ECO:0000259" key="2">
    <source>
        <dbReference type="SMART" id="SM01037"/>
    </source>
</evidence>
<feature type="domain" description="Bet v I/Major latex protein" evidence="2">
    <location>
        <begin position="2"/>
        <end position="153"/>
    </location>
</feature>
<dbReference type="CDD" id="cd07816">
    <property type="entry name" value="Bet_v1-like"/>
    <property type="match status" value="1"/>
</dbReference>
<dbReference type="GeneID" id="111013294"/>
<keyword evidence="3" id="KW-1185">Reference proteome</keyword>
<dbReference type="AlphaFoldDB" id="A0A6J1CP88"/>
<dbReference type="InterPro" id="IPR023393">
    <property type="entry name" value="START-like_dom_sf"/>
</dbReference>
<dbReference type="KEGG" id="mcha:111013294"/>
<proteinExistence type="inferred from homology"/>
<evidence type="ECO:0000313" key="4">
    <source>
        <dbReference type="RefSeq" id="XP_022143414.1"/>
    </source>
</evidence>
<gene>
    <name evidence="4" type="primary">LOC111013294</name>
</gene>
<dbReference type="SMART" id="SM01037">
    <property type="entry name" value="Bet_v_1"/>
    <property type="match status" value="1"/>
</dbReference>
<evidence type="ECO:0000256" key="1">
    <source>
        <dbReference type="ARBA" id="ARBA00038242"/>
    </source>
</evidence>
<dbReference type="SUPFAM" id="SSF55961">
    <property type="entry name" value="Bet v1-like"/>
    <property type="match status" value="1"/>
</dbReference>
<dbReference type="GO" id="GO:0006952">
    <property type="term" value="P:defense response"/>
    <property type="evidence" value="ECO:0007669"/>
    <property type="project" value="InterPro"/>
</dbReference>
<name>A0A6J1CP88_MOMCH</name>
<reference evidence="4" key="1">
    <citation type="submission" date="2025-08" db="UniProtKB">
        <authorList>
            <consortium name="RefSeq"/>
        </authorList>
    </citation>
    <scope>IDENTIFICATION</scope>
    <source>
        <strain evidence="4">OHB3-1</strain>
    </source>
</reference>
<dbReference type="Pfam" id="PF00407">
    <property type="entry name" value="Bet_v_1"/>
    <property type="match status" value="1"/>
</dbReference>
<organism evidence="3 4">
    <name type="scientific">Momordica charantia</name>
    <name type="common">Bitter gourd</name>
    <name type="synonym">Balsam pear</name>
    <dbReference type="NCBI Taxonomy" id="3673"/>
    <lineage>
        <taxon>Eukaryota</taxon>
        <taxon>Viridiplantae</taxon>
        <taxon>Streptophyta</taxon>
        <taxon>Embryophyta</taxon>
        <taxon>Tracheophyta</taxon>
        <taxon>Spermatophyta</taxon>
        <taxon>Magnoliopsida</taxon>
        <taxon>eudicotyledons</taxon>
        <taxon>Gunneridae</taxon>
        <taxon>Pentapetalae</taxon>
        <taxon>rosids</taxon>
        <taxon>fabids</taxon>
        <taxon>Cucurbitales</taxon>
        <taxon>Cucurbitaceae</taxon>
        <taxon>Momordiceae</taxon>
        <taxon>Momordica</taxon>
    </lineage>
</organism>
<dbReference type="PANTHER" id="PTHR31338:SF16">
    <property type="entry name" value="POLYKETIDE CYCLASE_DEHYDRASE AND LIPID TRANSPORT SUPERFAMILY PROTEIN"/>
    <property type="match status" value="1"/>
</dbReference>
<dbReference type="Gene3D" id="3.30.530.20">
    <property type="match status" value="1"/>
</dbReference>
<accession>A0A6J1CP88</accession>
<sequence>MSHSDSIWAKVELKSPPEKFYGFFRNHMGDLVHMFPEQFKSFQFVEGEKFSAGSVMHWQYHLGSPEAAKIKLRAVDDVKKYIIYEVVEGDMLKHFKLFRAKLEAIHGGLAKGGGFAKWTIEFEKAHENVPSPENYMDLAVKVSKGLDAYLYNNKN</sequence>
<dbReference type="RefSeq" id="XP_022143414.1">
    <property type="nucleotide sequence ID" value="XM_022287722.1"/>
</dbReference>
<dbReference type="InterPro" id="IPR052006">
    <property type="entry name" value="MLP-like"/>
</dbReference>
<dbReference type="InterPro" id="IPR000916">
    <property type="entry name" value="Bet_v_I/MLP"/>
</dbReference>
<evidence type="ECO:0000313" key="3">
    <source>
        <dbReference type="Proteomes" id="UP000504603"/>
    </source>
</evidence>